<evidence type="ECO:0000256" key="2">
    <source>
        <dbReference type="ARBA" id="ARBA00022694"/>
    </source>
</evidence>
<evidence type="ECO:0000256" key="1">
    <source>
        <dbReference type="ARBA" id="ARBA00009375"/>
    </source>
</evidence>
<keyword evidence="3 4" id="KW-0413">Isomerase</keyword>
<evidence type="ECO:0000256" key="6">
    <source>
        <dbReference type="PIRSR" id="PIRSR001430-2"/>
    </source>
</evidence>
<dbReference type="NCBIfam" id="TIGR00071">
    <property type="entry name" value="hisT_truA"/>
    <property type="match status" value="1"/>
</dbReference>
<dbReference type="EC" id="5.4.99.12" evidence="4"/>
<evidence type="ECO:0000313" key="10">
    <source>
        <dbReference type="Proteomes" id="UP001156666"/>
    </source>
</evidence>
<comment type="catalytic activity">
    <reaction evidence="4 7">
        <text>uridine(38/39/40) in tRNA = pseudouridine(38/39/40) in tRNA</text>
        <dbReference type="Rhea" id="RHEA:22376"/>
        <dbReference type="Rhea" id="RHEA-COMP:10085"/>
        <dbReference type="Rhea" id="RHEA-COMP:10087"/>
        <dbReference type="ChEBI" id="CHEBI:65314"/>
        <dbReference type="ChEBI" id="CHEBI:65315"/>
        <dbReference type="EC" id="5.4.99.12"/>
    </reaction>
</comment>
<protein>
    <recommendedName>
        <fullName evidence="4">tRNA pseudouridine synthase A</fullName>
        <ecNumber evidence="4">5.4.99.12</ecNumber>
    </recommendedName>
    <alternativeName>
        <fullName evidence="4">tRNA pseudouridine(38-40) synthase</fullName>
    </alternativeName>
    <alternativeName>
        <fullName evidence="4">tRNA pseudouridylate synthase I</fullName>
    </alternativeName>
    <alternativeName>
        <fullName evidence="4">tRNA-uridine isomerase I</fullName>
    </alternativeName>
</protein>
<comment type="subunit">
    <text evidence="4">Homodimer.</text>
</comment>
<dbReference type="InterPro" id="IPR001406">
    <property type="entry name" value="PsdUridine_synth_TruA"/>
</dbReference>
<accession>A0AA37WE15</accession>
<dbReference type="GO" id="GO:0160147">
    <property type="term" value="F:tRNA pseudouridine(38-40) synthase activity"/>
    <property type="evidence" value="ECO:0007669"/>
    <property type="project" value="UniProtKB-EC"/>
</dbReference>
<dbReference type="Gene3D" id="3.30.70.660">
    <property type="entry name" value="Pseudouridine synthase I, catalytic domain, C-terminal subdomain"/>
    <property type="match status" value="1"/>
</dbReference>
<keyword evidence="10" id="KW-1185">Reference proteome</keyword>
<comment type="caution">
    <text evidence="9">The sequence shown here is derived from an EMBL/GenBank/DDBJ whole genome shotgun (WGS) entry which is preliminary data.</text>
</comment>
<comment type="function">
    <text evidence="4">Formation of pseudouridine at positions 38, 39 and 40 in the anticodon stem and loop of transfer RNAs.</text>
</comment>
<comment type="similarity">
    <text evidence="1 4 7">Belongs to the tRNA pseudouridine synthase TruA family.</text>
</comment>
<dbReference type="PANTHER" id="PTHR11142:SF0">
    <property type="entry name" value="TRNA PSEUDOURIDINE SYNTHASE-LIKE 1"/>
    <property type="match status" value="1"/>
</dbReference>
<dbReference type="EMBL" id="BSOH01000001">
    <property type="protein sequence ID" value="GLR15630.1"/>
    <property type="molecule type" value="Genomic_DNA"/>
</dbReference>
<reference evidence="9" key="1">
    <citation type="journal article" date="2014" name="Int. J. Syst. Evol. Microbiol.">
        <title>Complete genome sequence of Corynebacterium casei LMG S-19264T (=DSM 44701T), isolated from a smear-ripened cheese.</title>
        <authorList>
            <consortium name="US DOE Joint Genome Institute (JGI-PGF)"/>
            <person name="Walter F."/>
            <person name="Albersmeier A."/>
            <person name="Kalinowski J."/>
            <person name="Ruckert C."/>
        </authorList>
    </citation>
    <scope>NUCLEOTIDE SEQUENCE</scope>
    <source>
        <strain evidence="9">NBRC 108769</strain>
    </source>
</reference>
<gene>
    <name evidence="9" type="primary">truA_1</name>
    <name evidence="4" type="synonym">truA</name>
    <name evidence="9" type="ORF">GCM10007940_02450</name>
</gene>
<evidence type="ECO:0000313" key="9">
    <source>
        <dbReference type="EMBL" id="GLR15630.1"/>
    </source>
</evidence>
<organism evidence="9 10">
    <name type="scientific">Portibacter lacus</name>
    <dbReference type="NCBI Taxonomy" id="1099794"/>
    <lineage>
        <taxon>Bacteria</taxon>
        <taxon>Pseudomonadati</taxon>
        <taxon>Bacteroidota</taxon>
        <taxon>Saprospiria</taxon>
        <taxon>Saprospirales</taxon>
        <taxon>Haliscomenobacteraceae</taxon>
        <taxon>Portibacter</taxon>
    </lineage>
</organism>
<proteinExistence type="inferred from homology"/>
<dbReference type="HAMAP" id="MF_00171">
    <property type="entry name" value="TruA"/>
    <property type="match status" value="1"/>
</dbReference>
<dbReference type="Pfam" id="PF01416">
    <property type="entry name" value="PseudoU_synth_1"/>
    <property type="match status" value="1"/>
</dbReference>
<dbReference type="RefSeq" id="WP_235292529.1">
    <property type="nucleotide sequence ID" value="NZ_BSOH01000001.1"/>
</dbReference>
<dbReference type="PIRSF" id="PIRSF001430">
    <property type="entry name" value="tRNA_psdUrid_synth"/>
    <property type="match status" value="1"/>
</dbReference>
<comment type="caution">
    <text evidence="4">Lacks conserved residue(s) required for the propagation of feature annotation.</text>
</comment>
<evidence type="ECO:0000256" key="3">
    <source>
        <dbReference type="ARBA" id="ARBA00023235"/>
    </source>
</evidence>
<evidence type="ECO:0000259" key="8">
    <source>
        <dbReference type="Pfam" id="PF01416"/>
    </source>
</evidence>
<dbReference type="GO" id="GO:0003723">
    <property type="term" value="F:RNA binding"/>
    <property type="evidence" value="ECO:0007669"/>
    <property type="project" value="InterPro"/>
</dbReference>
<dbReference type="PANTHER" id="PTHR11142">
    <property type="entry name" value="PSEUDOURIDYLATE SYNTHASE"/>
    <property type="match status" value="1"/>
</dbReference>
<dbReference type="AlphaFoldDB" id="A0AA37WE15"/>
<feature type="binding site" evidence="4 6">
    <location>
        <position position="108"/>
    </location>
    <ligand>
        <name>substrate</name>
    </ligand>
</feature>
<evidence type="ECO:0000256" key="5">
    <source>
        <dbReference type="PIRSR" id="PIRSR001430-1"/>
    </source>
</evidence>
<sequence>MIRYFFEISFNGSNYSGWQRQKTAPSVQQTIEDAFATILQRKVIIHGCGRTDAGVHASQYFFHVDLEIDPTNLTFKMNRMLPRDIAMLGFTAVSEKANAQKYATARTYQYRLSHLKNPFTNQYTTAVLTKLDHLKMDEAISYIIGNKDFENFCKRPKLMNNTMCTIFNASVMLEEESQTIIITVRGSRFLHHMMRLLVGNLIKIGNESLHIDEFKDYIDLKNKPKHFELAPAQGLTLTKIEYDSINLNLD</sequence>
<dbReference type="InterPro" id="IPR020094">
    <property type="entry name" value="TruA/RsuA/RluB/E/F_N"/>
</dbReference>
<dbReference type="CDD" id="cd02570">
    <property type="entry name" value="PseudoU_synth_EcTruA"/>
    <property type="match status" value="1"/>
</dbReference>
<dbReference type="InterPro" id="IPR020097">
    <property type="entry name" value="PsdUridine_synth_TruA_a/b_dom"/>
</dbReference>
<keyword evidence="2 4" id="KW-0819">tRNA processing</keyword>
<dbReference type="InterPro" id="IPR020103">
    <property type="entry name" value="PsdUridine_synth_cat_dom_sf"/>
</dbReference>
<dbReference type="Gene3D" id="3.30.70.580">
    <property type="entry name" value="Pseudouridine synthase I, catalytic domain, N-terminal subdomain"/>
    <property type="match status" value="1"/>
</dbReference>
<dbReference type="InterPro" id="IPR020095">
    <property type="entry name" value="PsdUridine_synth_TruA_C"/>
</dbReference>
<dbReference type="Proteomes" id="UP001156666">
    <property type="component" value="Unassembled WGS sequence"/>
</dbReference>
<evidence type="ECO:0000256" key="7">
    <source>
        <dbReference type="RuleBase" id="RU003792"/>
    </source>
</evidence>
<dbReference type="SUPFAM" id="SSF55120">
    <property type="entry name" value="Pseudouridine synthase"/>
    <property type="match status" value="1"/>
</dbReference>
<dbReference type="GO" id="GO:0031119">
    <property type="term" value="P:tRNA pseudouridine synthesis"/>
    <property type="evidence" value="ECO:0007669"/>
    <property type="project" value="UniProtKB-UniRule"/>
</dbReference>
<feature type="domain" description="Pseudouridine synthase I TruA alpha/beta" evidence="8">
    <location>
        <begin position="139"/>
        <end position="243"/>
    </location>
</feature>
<feature type="active site" description="Nucleophile" evidence="4 5">
    <location>
        <position position="52"/>
    </location>
</feature>
<reference evidence="9" key="2">
    <citation type="submission" date="2023-01" db="EMBL/GenBank/DDBJ databases">
        <title>Draft genome sequence of Portibacter lacus strain NBRC 108769.</title>
        <authorList>
            <person name="Sun Q."/>
            <person name="Mori K."/>
        </authorList>
    </citation>
    <scope>NUCLEOTIDE SEQUENCE</scope>
    <source>
        <strain evidence="9">NBRC 108769</strain>
    </source>
</reference>
<name>A0AA37WE15_9BACT</name>
<evidence type="ECO:0000256" key="4">
    <source>
        <dbReference type="HAMAP-Rule" id="MF_00171"/>
    </source>
</evidence>